<sequence length="251" mass="29116">MHRFVANQLENNYFILAEDDVKQIKKVLRLRHQTQIICIYNGVHYLTILEVQTPQKYLFKLIKKLQQNHESPIKVRLIAGLIRNAKWDYLLQKATELGVNEITPFQFSRCVVQLKGENNFKKIERWKKICKEAAEQSYRNQVPLVHDVESDLKVLQQYQSDVNLVCYENVAETLSIKQFLQQDFKTITVVIGPEGGFTPHEIAVLSSYQYYPVSLGQRILRAETAPIALLAMIMYEKELIGEGKDDKSSID</sequence>
<dbReference type="PATRIC" id="fig|273035.7.peg.515"/>
<dbReference type="InterPro" id="IPR029028">
    <property type="entry name" value="Alpha/beta_knot_MTases"/>
</dbReference>
<dbReference type="Proteomes" id="UP000062963">
    <property type="component" value="Chromosome"/>
</dbReference>
<dbReference type="PIRSF" id="PIRSF015601">
    <property type="entry name" value="MTase_slr0722"/>
    <property type="match status" value="1"/>
</dbReference>
<dbReference type="Gene3D" id="3.40.1280.10">
    <property type="match status" value="1"/>
</dbReference>
<evidence type="ECO:0000259" key="13">
    <source>
        <dbReference type="Pfam" id="PF04452"/>
    </source>
</evidence>
<evidence type="ECO:0000256" key="6">
    <source>
        <dbReference type="ARBA" id="ARBA00022552"/>
    </source>
</evidence>
<evidence type="ECO:0000313" key="15">
    <source>
        <dbReference type="Proteomes" id="UP000062963"/>
    </source>
</evidence>
<keyword evidence="6 12" id="KW-0698">rRNA processing</keyword>
<keyword evidence="8 12" id="KW-0808">Transferase</keyword>
<dbReference type="InterPro" id="IPR006700">
    <property type="entry name" value="RsmE"/>
</dbReference>
<comment type="catalytic activity">
    <reaction evidence="11 12">
        <text>uridine(1498) in 16S rRNA + S-adenosyl-L-methionine = N(3)-methyluridine(1498) in 16S rRNA + S-adenosyl-L-homocysteine + H(+)</text>
        <dbReference type="Rhea" id="RHEA:42920"/>
        <dbReference type="Rhea" id="RHEA-COMP:10283"/>
        <dbReference type="Rhea" id="RHEA-COMP:10284"/>
        <dbReference type="ChEBI" id="CHEBI:15378"/>
        <dbReference type="ChEBI" id="CHEBI:57856"/>
        <dbReference type="ChEBI" id="CHEBI:59789"/>
        <dbReference type="ChEBI" id="CHEBI:65315"/>
        <dbReference type="ChEBI" id="CHEBI:74502"/>
        <dbReference type="EC" id="2.1.1.193"/>
    </reaction>
</comment>
<comment type="function">
    <text evidence="10 12">Specifically methylates the N3 position of the uracil ring of uridine 1498 (m3U1498) in 16S rRNA. Acts on the fully assembled 30S ribosomal subunit.</text>
</comment>
<dbReference type="GO" id="GO:0005737">
    <property type="term" value="C:cytoplasm"/>
    <property type="evidence" value="ECO:0007669"/>
    <property type="project" value="UniProtKB-SubCell"/>
</dbReference>
<dbReference type="GO" id="GO:0070042">
    <property type="term" value="F:rRNA (uridine-N3-)-methyltransferase activity"/>
    <property type="evidence" value="ECO:0007669"/>
    <property type="project" value="TreeGrafter"/>
</dbReference>
<proteinExistence type="inferred from homology"/>
<evidence type="ECO:0000256" key="1">
    <source>
        <dbReference type="ARBA" id="ARBA00004496"/>
    </source>
</evidence>
<dbReference type="InterPro" id="IPR029026">
    <property type="entry name" value="tRNA_m1G_MTases_N"/>
</dbReference>
<dbReference type="PANTHER" id="PTHR30027">
    <property type="entry name" value="RIBOSOMAL RNA SMALL SUBUNIT METHYLTRANSFERASE E"/>
    <property type="match status" value="1"/>
</dbReference>
<dbReference type="NCBIfam" id="TIGR00046">
    <property type="entry name" value="RsmE family RNA methyltransferase"/>
    <property type="match status" value="1"/>
</dbReference>
<dbReference type="RefSeq" id="WP_053390651.1">
    <property type="nucleotide sequence ID" value="NZ_CP010899.1"/>
</dbReference>
<dbReference type="AlphaFoldDB" id="A0A0K2JG05"/>
<dbReference type="KEGG" id="skn:SKUN_00439"/>
<dbReference type="EMBL" id="CP010899">
    <property type="protein sequence ID" value="ALA97342.1"/>
    <property type="molecule type" value="Genomic_DNA"/>
</dbReference>
<dbReference type="SUPFAM" id="SSF75217">
    <property type="entry name" value="alpha/beta knot"/>
    <property type="match status" value="1"/>
</dbReference>
<accession>A0A0K2JG05</accession>
<evidence type="ECO:0000256" key="3">
    <source>
        <dbReference type="ARBA" id="ARBA00012328"/>
    </source>
</evidence>
<dbReference type="STRING" id="273035.SKUN_00439"/>
<dbReference type="CDD" id="cd18084">
    <property type="entry name" value="RsmE-like"/>
    <property type="match status" value="1"/>
</dbReference>
<keyword evidence="15" id="KW-1185">Reference proteome</keyword>
<comment type="subcellular location">
    <subcellularLocation>
        <location evidence="1 12">Cytoplasm</location>
    </subcellularLocation>
</comment>
<dbReference type="InterPro" id="IPR046886">
    <property type="entry name" value="RsmE_MTase_dom"/>
</dbReference>
<keyword evidence="7 12" id="KW-0489">Methyltransferase</keyword>
<evidence type="ECO:0000256" key="5">
    <source>
        <dbReference type="ARBA" id="ARBA00022490"/>
    </source>
</evidence>
<dbReference type="OrthoDB" id="9815641at2"/>
<reference evidence="14 15" key="1">
    <citation type="journal article" date="2015" name="Genome Announc.">
        <title>Complete Genome Sequence of Spiroplasma kunkelii Strain CR2-3x, Causal Agent of Corn Stunt Disease in Zea mays L.</title>
        <authorList>
            <person name="Davis R.E."/>
            <person name="Shao J."/>
            <person name="Dally E.L."/>
            <person name="Zhao Y."/>
            <person name="Gasparich G.E."/>
            <person name="Gaynor B.J."/>
            <person name="Athey J.C."/>
            <person name="Harrison N.A."/>
            <person name="Donofrio N."/>
        </authorList>
    </citation>
    <scope>NUCLEOTIDE SEQUENCE [LARGE SCALE GENOMIC DNA]</scope>
    <source>
        <strain evidence="14 15">CR2-3x</strain>
    </source>
</reference>
<evidence type="ECO:0000256" key="8">
    <source>
        <dbReference type="ARBA" id="ARBA00022679"/>
    </source>
</evidence>
<evidence type="ECO:0000256" key="4">
    <source>
        <dbReference type="ARBA" id="ARBA00013673"/>
    </source>
</evidence>
<dbReference type="EC" id="2.1.1.193" evidence="3 12"/>
<comment type="similarity">
    <text evidence="2 12">Belongs to the RNA methyltransferase RsmE family.</text>
</comment>
<keyword evidence="5 12" id="KW-0963">Cytoplasm</keyword>
<evidence type="ECO:0000313" key="14">
    <source>
        <dbReference type="EMBL" id="ALA97342.1"/>
    </source>
</evidence>
<evidence type="ECO:0000256" key="12">
    <source>
        <dbReference type="PIRNR" id="PIRNR015601"/>
    </source>
</evidence>
<dbReference type="PANTHER" id="PTHR30027:SF3">
    <property type="entry name" value="16S RRNA (URACIL(1498)-N(3))-METHYLTRANSFERASE"/>
    <property type="match status" value="1"/>
</dbReference>
<gene>
    <name evidence="14" type="ORF">SKUN_00439</name>
</gene>
<dbReference type="Gene3D" id="2.40.240.20">
    <property type="entry name" value="Hypothetical PUA domain-like, domain 1"/>
    <property type="match status" value="1"/>
</dbReference>
<evidence type="ECO:0000256" key="9">
    <source>
        <dbReference type="ARBA" id="ARBA00022691"/>
    </source>
</evidence>
<evidence type="ECO:0000256" key="2">
    <source>
        <dbReference type="ARBA" id="ARBA00005528"/>
    </source>
</evidence>
<evidence type="ECO:0000256" key="7">
    <source>
        <dbReference type="ARBA" id="ARBA00022603"/>
    </source>
</evidence>
<evidence type="ECO:0000256" key="10">
    <source>
        <dbReference type="ARBA" id="ARBA00025699"/>
    </source>
</evidence>
<evidence type="ECO:0000256" key="11">
    <source>
        <dbReference type="ARBA" id="ARBA00047944"/>
    </source>
</evidence>
<name>A0A0K2JG05_SPIKU</name>
<dbReference type="GO" id="GO:0070475">
    <property type="term" value="P:rRNA base methylation"/>
    <property type="evidence" value="ECO:0007669"/>
    <property type="project" value="TreeGrafter"/>
</dbReference>
<keyword evidence="9 12" id="KW-0949">S-adenosyl-L-methionine</keyword>
<feature type="domain" description="Ribosomal RNA small subunit methyltransferase E methyltransferase" evidence="13">
    <location>
        <begin position="70"/>
        <end position="233"/>
    </location>
</feature>
<organism evidence="14 15">
    <name type="scientific">Spiroplasma kunkelii CR2-3x</name>
    <dbReference type="NCBI Taxonomy" id="273035"/>
    <lineage>
        <taxon>Bacteria</taxon>
        <taxon>Bacillati</taxon>
        <taxon>Mycoplasmatota</taxon>
        <taxon>Mollicutes</taxon>
        <taxon>Entomoplasmatales</taxon>
        <taxon>Spiroplasmataceae</taxon>
        <taxon>Spiroplasma</taxon>
    </lineage>
</organism>
<dbReference type="Pfam" id="PF04452">
    <property type="entry name" value="Methyltrans_RNA"/>
    <property type="match status" value="1"/>
</dbReference>
<protein>
    <recommendedName>
        <fullName evidence="4 12">Ribosomal RNA small subunit methyltransferase E</fullName>
        <ecNumber evidence="3 12">2.1.1.193</ecNumber>
    </recommendedName>
</protein>